<dbReference type="AlphaFoldDB" id="A0A7J7C175"/>
<dbReference type="GO" id="GO:0005536">
    <property type="term" value="F:D-glucose binding"/>
    <property type="evidence" value="ECO:0007669"/>
    <property type="project" value="UniProtKB-ARBA"/>
</dbReference>
<organism evidence="10 11">
    <name type="scientific">Tripterygium wilfordii</name>
    <name type="common">Thunder God vine</name>
    <dbReference type="NCBI Taxonomy" id="458696"/>
    <lineage>
        <taxon>Eukaryota</taxon>
        <taxon>Viridiplantae</taxon>
        <taxon>Streptophyta</taxon>
        <taxon>Embryophyta</taxon>
        <taxon>Tracheophyta</taxon>
        <taxon>Spermatophyta</taxon>
        <taxon>Magnoliopsida</taxon>
        <taxon>eudicotyledons</taxon>
        <taxon>Gunneridae</taxon>
        <taxon>Pentapetalae</taxon>
        <taxon>rosids</taxon>
        <taxon>fabids</taxon>
        <taxon>Celastrales</taxon>
        <taxon>Celastraceae</taxon>
        <taxon>Tripterygium</taxon>
    </lineage>
</organism>
<dbReference type="SMART" id="SM00915">
    <property type="entry name" value="Jacalin"/>
    <property type="match status" value="1"/>
</dbReference>
<evidence type="ECO:0000256" key="5">
    <source>
        <dbReference type="ARBA" id="ARBA00022734"/>
    </source>
</evidence>
<dbReference type="Gene3D" id="2.100.10.30">
    <property type="entry name" value="Jacalin-like lectin domain"/>
    <property type="match status" value="1"/>
</dbReference>
<dbReference type="Pfam" id="PF01419">
    <property type="entry name" value="Jacalin"/>
    <property type="match status" value="1"/>
</dbReference>
<evidence type="ECO:0000256" key="8">
    <source>
        <dbReference type="SAM" id="Phobius"/>
    </source>
</evidence>
<keyword evidence="7" id="KW-0325">Glycoprotein</keyword>
<dbReference type="GO" id="GO:0016020">
    <property type="term" value="C:membrane"/>
    <property type="evidence" value="ECO:0007669"/>
    <property type="project" value="UniProtKB-SubCell"/>
</dbReference>
<comment type="similarity">
    <text evidence="2">Belongs to the jacalin lectin family.</text>
</comment>
<gene>
    <name evidence="10" type="ORF">HS088_TW22G01555</name>
</gene>
<dbReference type="CDD" id="cd09612">
    <property type="entry name" value="Jacalin"/>
    <property type="match status" value="1"/>
</dbReference>
<dbReference type="Proteomes" id="UP000593562">
    <property type="component" value="Unassembled WGS sequence"/>
</dbReference>
<protein>
    <recommendedName>
        <fullName evidence="9">Jacalin-type lectin domain-containing protein</fullName>
    </recommendedName>
</protein>
<keyword evidence="3" id="KW-0328">Glycosyltransferase</keyword>
<dbReference type="EMBL" id="JAAARO010000022">
    <property type="protein sequence ID" value="KAF5727858.1"/>
    <property type="molecule type" value="Genomic_DNA"/>
</dbReference>
<keyword evidence="11" id="KW-1185">Reference proteome</keyword>
<feature type="domain" description="Jacalin-type lectin" evidence="9">
    <location>
        <begin position="369"/>
        <end position="511"/>
    </location>
</feature>
<accession>A0A7J7C175</accession>
<dbReference type="GO" id="GO:0016757">
    <property type="term" value="F:glycosyltransferase activity"/>
    <property type="evidence" value="ECO:0007669"/>
    <property type="project" value="UniProtKB-KW"/>
</dbReference>
<dbReference type="FunFam" id="2.100.10.30:FF:000001">
    <property type="entry name" value="Jacalin-related lectin 33"/>
    <property type="match status" value="1"/>
</dbReference>
<evidence type="ECO:0000313" key="11">
    <source>
        <dbReference type="Proteomes" id="UP000593562"/>
    </source>
</evidence>
<sequence>MQTRMVAFKESKDPVITVRMNQSRVLPLRVLQCFMLFLVLGLAISIVSLNTFRYFAIHSLSPVVTRSTILHCFDKPQGIATWVTPPSILLHTMNDTELFWGASFVPQIKEYPFKRVRKIAFMFLAKGPLPLAPLWERFFKGHEGFYSIYVHSLPSYVHNFTASSVFYKRQVPSQNAEWGMMSMCDAERRLLANALLDISNEWFILVSESCIPLQNFSIIYHYISRSHYSFMGAFDEPGPNGRGRYNWQMQPEVTLDQWRKGSQWFEVDRELAVRIIQDTKYYPKFKEFCRPACYVDEHYFTTMLSIEIPHRLANRTLTWVDWSRGGNHPASFGKVDITEGLFKKIFEAPASINNMEVGSDQSSVKKRSSIILGPWGGNGGASWDDGTYNGVREIRIVYDKCIDSICVVYDKNSKHVEAEKHGGVGGTKMAEIKLQYPEEYLISVSGHYSPVVHGGSPVIRSLAFKSNRRMFGPYGVEEGTPFTFSIDGCQIVGFKGRSGWFLDSIGFRLSRVSTKFLQKVQKRLQRLTTTASNSSSTRNAEEIVE</sequence>
<dbReference type="Pfam" id="PF02485">
    <property type="entry name" value="Branch"/>
    <property type="match status" value="1"/>
</dbReference>
<dbReference type="InParanoid" id="A0A7J7C175"/>
<feature type="transmembrane region" description="Helical" evidence="8">
    <location>
        <begin position="28"/>
        <end position="49"/>
    </location>
</feature>
<evidence type="ECO:0000256" key="3">
    <source>
        <dbReference type="ARBA" id="ARBA00022676"/>
    </source>
</evidence>
<keyword evidence="8" id="KW-1133">Transmembrane helix</keyword>
<name>A0A7J7C175_TRIWF</name>
<dbReference type="InterPro" id="IPR003406">
    <property type="entry name" value="Glyco_trans_14"/>
</dbReference>
<evidence type="ECO:0000256" key="7">
    <source>
        <dbReference type="ARBA" id="ARBA00023180"/>
    </source>
</evidence>
<comment type="subcellular location">
    <subcellularLocation>
        <location evidence="1">Membrane</location>
        <topology evidence="1">Single-pass type II membrane protein</topology>
    </subcellularLocation>
</comment>
<dbReference type="InterPro" id="IPR044174">
    <property type="entry name" value="BC10-like"/>
</dbReference>
<dbReference type="InterPro" id="IPR001229">
    <property type="entry name" value="Jacalin-like_lectin_dom"/>
</dbReference>
<dbReference type="InterPro" id="IPR033734">
    <property type="entry name" value="Jacalin-like_lectin_dom_plant"/>
</dbReference>
<keyword evidence="6 8" id="KW-0472">Membrane</keyword>
<evidence type="ECO:0000259" key="9">
    <source>
        <dbReference type="PROSITE" id="PS51752"/>
    </source>
</evidence>
<evidence type="ECO:0000256" key="6">
    <source>
        <dbReference type="ARBA" id="ARBA00023136"/>
    </source>
</evidence>
<dbReference type="GO" id="GO:0005537">
    <property type="term" value="F:D-mannose binding"/>
    <property type="evidence" value="ECO:0007669"/>
    <property type="project" value="UniProtKB-ARBA"/>
</dbReference>
<keyword evidence="4" id="KW-0808">Transferase</keyword>
<comment type="caution">
    <text evidence="10">The sequence shown here is derived from an EMBL/GenBank/DDBJ whole genome shotgun (WGS) entry which is preliminary data.</text>
</comment>
<proteinExistence type="inferred from homology"/>
<dbReference type="PANTHER" id="PTHR31042:SF122">
    <property type="entry name" value="CORE-2_I-BRANCHING ENZYME"/>
    <property type="match status" value="1"/>
</dbReference>
<evidence type="ECO:0000256" key="1">
    <source>
        <dbReference type="ARBA" id="ARBA00004606"/>
    </source>
</evidence>
<evidence type="ECO:0000313" key="10">
    <source>
        <dbReference type="EMBL" id="KAF5727858.1"/>
    </source>
</evidence>
<dbReference type="SUPFAM" id="SSF51101">
    <property type="entry name" value="Mannose-binding lectins"/>
    <property type="match status" value="1"/>
</dbReference>
<keyword evidence="5" id="KW-0430">Lectin</keyword>
<reference evidence="10 11" key="1">
    <citation type="journal article" date="2020" name="Nat. Commun.">
        <title>Genome of Tripterygium wilfordii and identification of cytochrome P450 involved in triptolide biosynthesis.</title>
        <authorList>
            <person name="Tu L."/>
            <person name="Su P."/>
            <person name="Zhang Z."/>
            <person name="Gao L."/>
            <person name="Wang J."/>
            <person name="Hu T."/>
            <person name="Zhou J."/>
            <person name="Zhang Y."/>
            <person name="Zhao Y."/>
            <person name="Liu Y."/>
            <person name="Song Y."/>
            <person name="Tong Y."/>
            <person name="Lu Y."/>
            <person name="Yang J."/>
            <person name="Xu C."/>
            <person name="Jia M."/>
            <person name="Peters R.J."/>
            <person name="Huang L."/>
            <person name="Gao W."/>
        </authorList>
    </citation>
    <scope>NUCLEOTIDE SEQUENCE [LARGE SCALE GENOMIC DNA]</scope>
    <source>
        <strain evidence="11">cv. XIE 37</strain>
        <tissue evidence="10">Leaf</tissue>
    </source>
</reference>
<keyword evidence="8" id="KW-0812">Transmembrane</keyword>
<dbReference type="InterPro" id="IPR036404">
    <property type="entry name" value="Jacalin-like_lectin_dom_sf"/>
</dbReference>
<dbReference type="PROSITE" id="PS51752">
    <property type="entry name" value="JACALIN_LECTIN"/>
    <property type="match status" value="1"/>
</dbReference>
<dbReference type="PANTHER" id="PTHR31042">
    <property type="entry name" value="CORE-2/I-BRANCHING BETA-1,6-N-ACETYLGLUCOSAMINYLTRANSFERASE FAMILY PROTEIN-RELATED"/>
    <property type="match status" value="1"/>
</dbReference>
<evidence type="ECO:0000256" key="2">
    <source>
        <dbReference type="ARBA" id="ARBA00006568"/>
    </source>
</evidence>
<evidence type="ECO:0000256" key="4">
    <source>
        <dbReference type="ARBA" id="ARBA00022679"/>
    </source>
</evidence>